<reference evidence="2" key="1">
    <citation type="submission" date="2020-05" db="UniProtKB">
        <authorList>
            <consortium name="EnsemblMetazoa"/>
        </authorList>
    </citation>
    <scope>IDENTIFICATION</scope>
    <source>
        <strain evidence="2">Aabys</strain>
    </source>
</reference>
<keyword evidence="3" id="KW-1185">Reference proteome</keyword>
<dbReference type="RefSeq" id="XP_011293223.1">
    <property type="nucleotide sequence ID" value="XM_011294921.2"/>
</dbReference>
<dbReference type="EnsemblMetazoa" id="MDOA010806-RB">
    <property type="protein sequence ID" value="MDOA010806-PB"/>
    <property type="gene ID" value="MDOA010806"/>
</dbReference>
<dbReference type="SMART" id="SM00708">
    <property type="entry name" value="PhBP"/>
    <property type="match status" value="1"/>
</dbReference>
<dbReference type="GeneID" id="101891651"/>
<dbReference type="InterPro" id="IPR036728">
    <property type="entry name" value="PBP_GOBP_sf"/>
</dbReference>
<evidence type="ECO:0000256" key="1">
    <source>
        <dbReference type="SAM" id="SignalP"/>
    </source>
</evidence>
<dbReference type="Proteomes" id="UP001652621">
    <property type="component" value="Unplaced"/>
</dbReference>
<name>A0A1I8N2B5_MUSDO</name>
<protein>
    <submittedName>
        <fullName evidence="4">General odorant-binding protein 56h</fullName>
    </submittedName>
</protein>
<dbReference type="VEuPathDB" id="VectorBase:MDOMA2_005780"/>
<dbReference type="CDD" id="cd23992">
    <property type="entry name" value="PBP_GOBP"/>
    <property type="match status" value="1"/>
</dbReference>
<dbReference type="KEGG" id="mde:101891651"/>
<gene>
    <name evidence="2" type="primary">101891651</name>
    <name evidence="4" type="synonym">LOC101891651</name>
</gene>
<dbReference type="VEuPathDB" id="VectorBase:MDOA010806"/>
<sequence>MRILYRTLLCLAFAIEIINADLNSFKASVEHCLKEFPITEGEMRRFIEEKDVQFGETFKCHMKCVLEKEHIFQNGTLVVDGFIKHSLEMATLKGREDELQKIADECKVENGVNDCDTAFKLGKCLFAHHTIFVH</sequence>
<dbReference type="Pfam" id="PF01395">
    <property type="entry name" value="PBP_GOBP"/>
    <property type="match status" value="1"/>
</dbReference>
<accession>A0A1I8N2B5</accession>
<organism evidence="2">
    <name type="scientific">Musca domestica</name>
    <name type="common">House fly</name>
    <dbReference type="NCBI Taxonomy" id="7370"/>
    <lineage>
        <taxon>Eukaryota</taxon>
        <taxon>Metazoa</taxon>
        <taxon>Ecdysozoa</taxon>
        <taxon>Arthropoda</taxon>
        <taxon>Hexapoda</taxon>
        <taxon>Insecta</taxon>
        <taxon>Pterygota</taxon>
        <taxon>Neoptera</taxon>
        <taxon>Endopterygota</taxon>
        <taxon>Diptera</taxon>
        <taxon>Brachycera</taxon>
        <taxon>Muscomorpha</taxon>
        <taxon>Muscoidea</taxon>
        <taxon>Muscidae</taxon>
        <taxon>Musca</taxon>
    </lineage>
</organism>
<dbReference type="Gene3D" id="1.10.238.20">
    <property type="entry name" value="Pheromone/general odorant binding protein domain"/>
    <property type="match status" value="1"/>
</dbReference>
<feature type="chain" id="PRO_5044561240" evidence="1">
    <location>
        <begin position="21"/>
        <end position="134"/>
    </location>
</feature>
<evidence type="ECO:0000313" key="4">
    <source>
        <dbReference type="RefSeq" id="XP_011293223.1"/>
    </source>
</evidence>
<dbReference type="OrthoDB" id="8194670at2759"/>
<dbReference type="SUPFAM" id="SSF47565">
    <property type="entry name" value="Insect pheromone/odorant-binding proteins"/>
    <property type="match status" value="1"/>
</dbReference>
<proteinExistence type="predicted"/>
<keyword evidence="1" id="KW-0732">Signal</keyword>
<reference evidence="4" key="2">
    <citation type="submission" date="2025-04" db="UniProtKB">
        <authorList>
            <consortium name="RefSeq"/>
        </authorList>
    </citation>
    <scope>IDENTIFICATION</scope>
    <source>
        <strain evidence="4">Aabys</strain>
    </source>
</reference>
<evidence type="ECO:0000313" key="3">
    <source>
        <dbReference type="Proteomes" id="UP001652621"/>
    </source>
</evidence>
<dbReference type="GO" id="GO:0005549">
    <property type="term" value="F:odorant binding"/>
    <property type="evidence" value="ECO:0007669"/>
    <property type="project" value="InterPro"/>
</dbReference>
<feature type="signal peptide" evidence="1">
    <location>
        <begin position="1"/>
        <end position="20"/>
    </location>
</feature>
<evidence type="ECO:0000313" key="2">
    <source>
        <dbReference type="EnsemblMetazoa" id="MDOA010806-PB"/>
    </source>
</evidence>
<dbReference type="AlphaFoldDB" id="A0A1I8N2B5"/>
<dbReference type="InterPro" id="IPR006170">
    <property type="entry name" value="PBP/GOBP"/>
</dbReference>